<evidence type="ECO:0000313" key="2">
    <source>
        <dbReference type="Proteomes" id="UP001374803"/>
    </source>
</evidence>
<organism evidence="1 2">
    <name type="scientific">Pendulispora rubella</name>
    <dbReference type="NCBI Taxonomy" id="2741070"/>
    <lineage>
        <taxon>Bacteria</taxon>
        <taxon>Pseudomonadati</taxon>
        <taxon>Myxococcota</taxon>
        <taxon>Myxococcia</taxon>
        <taxon>Myxococcales</taxon>
        <taxon>Sorangiineae</taxon>
        <taxon>Pendulisporaceae</taxon>
        <taxon>Pendulispora</taxon>
    </lineage>
</organism>
<dbReference type="Proteomes" id="UP001374803">
    <property type="component" value="Chromosome"/>
</dbReference>
<reference evidence="1" key="1">
    <citation type="submission" date="2021-12" db="EMBL/GenBank/DDBJ databases">
        <title>Discovery of the Pendulisporaceae a myxobacterial family with distinct sporulation behavior and unique specialized metabolism.</title>
        <authorList>
            <person name="Garcia R."/>
            <person name="Popoff A."/>
            <person name="Bader C.D."/>
            <person name="Loehr J."/>
            <person name="Walesch S."/>
            <person name="Walt C."/>
            <person name="Boldt J."/>
            <person name="Bunk B."/>
            <person name="Haeckl F.J.F.P.J."/>
            <person name="Gunesch A.P."/>
            <person name="Birkelbach J."/>
            <person name="Nuebel U."/>
            <person name="Pietschmann T."/>
            <person name="Bach T."/>
            <person name="Mueller R."/>
        </authorList>
    </citation>
    <scope>NUCLEOTIDE SEQUENCE</scope>
    <source>
        <strain evidence="1">MSr11367</strain>
    </source>
</reference>
<sequence length="131" mass="13724">MLPREENAASTEKKLTSWSPYDPVAPAGALNMAPWWQAKLGASSMVPLAAMFFCMATSKVTFFSSAGVTSSFGTNATSSLSDLTCPMDGLTAHTSSAASNWAERSLVRVDRTLPSSILACTASLVSPVGQK</sequence>
<name>A0ABZ2L5A3_9BACT</name>
<proteinExistence type="predicted"/>
<gene>
    <name evidence="1" type="ORF">LVJ94_02480</name>
</gene>
<accession>A0ABZ2L5A3</accession>
<evidence type="ECO:0000313" key="1">
    <source>
        <dbReference type="EMBL" id="WXB06129.1"/>
    </source>
</evidence>
<protein>
    <submittedName>
        <fullName evidence="1">Uncharacterized protein</fullName>
    </submittedName>
</protein>
<keyword evidence="2" id="KW-1185">Reference proteome</keyword>
<dbReference type="EMBL" id="CP089983">
    <property type="protein sequence ID" value="WXB06129.1"/>
    <property type="molecule type" value="Genomic_DNA"/>
</dbReference>